<gene>
    <name evidence="2" type="ORF">DHEL01_v209604</name>
</gene>
<dbReference type="OrthoDB" id="5392033at2759"/>
<dbReference type="PANTHER" id="PTHR40627:SF5">
    <property type="entry name" value="INDOLE PRENYLTRANSFERASE TDIB"/>
    <property type="match status" value="1"/>
</dbReference>
<dbReference type="InParanoid" id="A0A2P5HP08"/>
<name>A0A2P5HP08_DIAHE</name>
<dbReference type="EMBL" id="MAVT02001111">
    <property type="protein sequence ID" value="POS72003.1"/>
    <property type="molecule type" value="Genomic_DNA"/>
</dbReference>
<dbReference type="GO" id="GO:0016765">
    <property type="term" value="F:transferase activity, transferring alkyl or aryl (other than methyl) groups"/>
    <property type="evidence" value="ECO:0007669"/>
    <property type="project" value="InterPro"/>
</dbReference>
<evidence type="ECO:0000313" key="3">
    <source>
        <dbReference type="Proteomes" id="UP000094444"/>
    </source>
</evidence>
<evidence type="ECO:0000313" key="2">
    <source>
        <dbReference type="EMBL" id="POS72003.1"/>
    </source>
</evidence>
<dbReference type="AlphaFoldDB" id="A0A2P5HP08"/>
<reference evidence="2" key="1">
    <citation type="submission" date="2017-09" db="EMBL/GenBank/DDBJ databases">
        <title>Polyketide synthases of a Diaporthe helianthi virulent isolate.</title>
        <authorList>
            <person name="Baroncelli R."/>
        </authorList>
    </citation>
    <scope>NUCLEOTIDE SEQUENCE [LARGE SCALE GENOMIC DNA]</scope>
    <source>
        <strain evidence="2">7/96</strain>
    </source>
</reference>
<comment type="caution">
    <text evidence="2">The sequence shown here is derived from an EMBL/GenBank/DDBJ whole genome shotgun (WGS) entry which is preliminary data.</text>
</comment>
<dbReference type="CDD" id="cd13929">
    <property type="entry name" value="PT-DMATS_CymD"/>
    <property type="match status" value="1"/>
</dbReference>
<accession>A0A2P5HP08</accession>
<proteinExistence type="predicted"/>
<dbReference type="SFLD" id="SFLDS00036">
    <property type="entry name" value="Aromatic_Prenyltransferase"/>
    <property type="match status" value="1"/>
</dbReference>
<dbReference type="GO" id="GO:0009820">
    <property type="term" value="P:alkaloid metabolic process"/>
    <property type="evidence" value="ECO:0007669"/>
    <property type="project" value="InterPro"/>
</dbReference>
<evidence type="ECO:0000256" key="1">
    <source>
        <dbReference type="ARBA" id="ARBA00022679"/>
    </source>
</evidence>
<dbReference type="InterPro" id="IPR033964">
    <property type="entry name" value="ABBA"/>
</dbReference>
<dbReference type="Proteomes" id="UP000094444">
    <property type="component" value="Unassembled WGS sequence"/>
</dbReference>
<dbReference type="InterPro" id="IPR017795">
    <property type="entry name" value="ABBA_NscD-like"/>
</dbReference>
<keyword evidence="3" id="KW-1185">Reference proteome</keyword>
<sequence length="449" mass="49593">MEEKLLWKQSSGGESASQPSLGYWITLGLTRQKHVAPWLGPQPLSDGGSAVNPIDAISPLEASLNFTSSTDPIVRYQFEPLSATRENHAIPENKFGQAAVRQMLSQMKPEIKNIDLGWAEQFIEALFPSGAEEMARVLERSSAELPPPLDHALTFNMALDLRGAARSMKAYMFPMAKNLSTGRHRDARDLGLDAVRGLRPYGERLAPAVDLLDAYWDTCPDRLTLDMIGMDCVDPSKARIKIYAHMHTRNSWNVVRSVATFGGKVKLTSPSKGHPRGTTFCSPWNISADTHVSSKAMDPDRLKGLDLLHSIWNLLRNEQGPVDDDYDKPMRHSTSFLGSIMFSFEIVPGREVPDVKIYVPMWQYAASDGHVASDLTAAFRKLGWEQTADDYLNKMKRTFPGADLDSPSSVVHSNVSFSYSAKTGAYMSVYHAVSGKATLLGGGINMTEE</sequence>
<dbReference type="Pfam" id="PF11991">
    <property type="entry name" value="Trp_DMAT"/>
    <property type="match status" value="2"/>
</dbReference>
<protein>
    <submittedName>
        <fullName evidence="2">TdiB protein</fullName>
    </submittedName>
</protein>
<keyword evidence="1" id="KW-0808">Transferase</keyword>
<dbReference type="PANTHER" id="PTHR40627">
    <property type="entry name" value="INDOLE PRENYLTRANSFERASE TDIB-RELATED"/>
    <property type="match status" value="1"/>
</dbReference>
<organism evidence="2 3">
    <name type="scientific">Diaporthe helianthi</name>
    <dbReference type="NCBI Taxonomy" id="158607"/>
    <lineage>
        <taxon>Eukaryota</taxon>
        <taxon>Fungi</taxon>
        <taxon>Dikarya</taxon>
        <taxon>Ascomycota</taxon>
        <taxon>Pezizomycotina</taxon>
        <taxon>Sordariomycetes</taxon>
        <taxon>Sordariomycetidae</taxon>
        <taxon>Diaporthales</taxon>
        <taxon>Diaporthaceae</taxon>
        <taxon>Diaporthe</taxon>
    </lineage>
</organism>